<feature type="compositionally biased region" description="Pro residues" evidence="1">
    <location>
        <begin position="106"/>
        <end position="119"/>
    </location>
</feature>
<feature type="compositionally biased region" description="Acidic residues" evidence="1">
    <location>
        <begin position="120"/>
        <end position="138"/>
    </location>
</feature>
<proteinExistence type="predicted"/>
<feature type="compositionally biased region" description="Low complexity" evidence="1">
    <location>
        <begin position="178"/>
        <end position="187"/>
    </location>
</feature>
<accession>A0A840AGP5</accession>
<gene>
    <name evidence="2" type="ORF">GGQ83_002786</name>
</gene>
<comment type="caution">
    <text evidence="2">The sequence shown here is derived from an EMBL/GenBank/DDBJ whole genome shotgun (WGS) entry which is preliminary data.</text>
</comment>
<dbReference type="AlphaFoldDB" id="A0A840AGP5"/>
<feature type="compositionally biased region" description="Basic and acidic residues" evidence="1">
    <location>
        <begin position="35"/>
        <end position="45"/>
    </location>
</feature>
<dbReference type="EMBL" id="JACIDJ010000005">
    <property type="protein sequence ID" value="MBB3899334.1"/>
    <property type="molecule type" value="Genomic_DNA"/>
</dbReference>
<evidence type="ECO:0000256" key="1">
    <source>
        <dbReference type="SAM" id="MobiDB-lite"/>
    </source>
</evidence>
<keyword evidence="3" id="KW-1185">Reference proteome</keyword>
<evidence type="ECO:0000313" key="3">
    <source>
        <dbReference type="Proteomes" id="UP000553193"/>
    </source>
</evidence>
<reference evidence="2 3" key="1">
    <citation type="submission" date="2020-08" db="EMBL/GenBank/DDBJ databases">
        <title>Genomic Encyclopedia of Type Strains, Phase IV (KMG-IV): sequencing the most valuable type-strain genomes for metagenomic binning, comparative biology and taxonomic classification.</title>
        <authorList>
            <person name="Goeker M."/>
        </authorList>
    </citation>
    <scope>NUCLEOTIDE SEQUENCE [LARGE SCALE GENOMIC DNA]</scope>
    <source>
        <strain evidence="2 3">DSM 19979</strain>
    </source>
</reference>
<feature type="compositionally biased region" description="Pro residues" evidence="1">
    <location>
        <begin position="67"/>
        <end position="79"/>
    </location>
</feature>
<feature type="region of interest" description="Disordered" evidence="1">
    <location>
        <begin position="1"/>
        <end position="188"/>
    </location>
</feature>
<feature type="compositionally biased region" description="Polar residues" evidence="1">
    <location>
        <begin position="1"/>
        <end position="14"/>
    </location>
</feature>
<organism evidence="2 3">
    <name type="scientific">Roseococcus suduntuyensis</name>
    <dbReference type="NCBI Taxonomy" id="455361"/>
    <lineage>
        <taxon>Bacteria</taxon>
        <taxon>Pseudomonadati</taxon>
        <taxon>Pseudomonadota</taxon>
        <taxon>Alphaproteobacteria</taxon>
        <taxon>Acetobacterales</taxon>
        <taxon>Roseomonadaceae</taxon>
        <taxon>Roseococcus</taxon>
    </lineage>
</organism>
<dbReference type="Proteomes" id="UP000553193">
    <property type="component" value="Unassembled WGS sequence"/>
</dbReference>
<dbReference type="Gene3D" id="1.10.150.20">
    <property type="entry name" value="5' to 3' exonuclease, C-terminal subdomain"/>
    <property type="match status" value="1"/>
</dbReference>
<protein>
    <submittedName>
        <fullName evidence="2">Uncharacterized protein</fullName>
    </submittedName>
</protein>
<sequence>MMTDGLTGSTSETHTLGGVAAIQANRAARRQMRAGLREKLREERARLRRLPPATSPEEPVEVEATSLPPPQAAPLPNEPTPAEIHPPAEVECTVFGQLITDAAPPEAEPAPPEPAPPEPEAPEPEAPEPEAPEPELEPLVEAAAADLPPDEEEEPAAPILAAVMAQDAPPDLPPAEEAPPAMAVAEEAMQDVEPAAPPALPLPGMGPGMVLRLRHLGIESTAQMAEADPEALRRALGPISRLVNVEGWIAAARETA</sequence>
<name>A0A840AGP5_9PROT</name>
<evidence type="ECO:0000313" key="2">
    <source>
        <dbReference type="EMBL" id="MBB3899334.1"/>
    </source>
</evidence>